<keyword evidence="9 11" id="KW-0663">Pyridoxal phosphate</keyword>
<comment type="function">
    <text evidence="2 12">Catalyzes reversively the conversion of L-aspartate beta-semialdehyde (ASA) to L-2,4-diaminobutyrate (DABA) by transamination with L-glutamate.</text>
</comment>
<dbReference type="PANTHER" id="PTHR43552:SF2">
    <property type="entry name" value="DIAMINOBUTYRATE--2-OXOGLUTARATE TRANSAMINASE"/>
    <property type="match status" value="1"/>
</dbReference>
<dbReference type="PANTHER" id="PTHR43552">
    <property type="entry name" value="DIAMINOBUTYRATE--2-OXOGLUTARATE AMINOTRANSFERASE"/>
    <property type="match status" value="1"/>
</dbReference>
<evidence type="ECO:0000256" key="9">
    <source>
        <dbReference type="ARBA" id="ARBA00022898"/>
    </source>
</evidence>
<comment type="catalytic activity">
    <reaction evidence="10 12">
        <text>L-2,4-diaminobutanoate + 2-oxoglutarate = L-aspartate 4-semialdehyde + L-glutamate</text>
        <dbReference type="Rhea" id="RHEA:11160"/>
        <dbReference type="ChEBI" id="CHEBI:16810"/>
        <dbReference type="ChEBI" id="CHEBI:29985"/>
        <dbReference type="ChEBI" id="CHEBI:58761"/>
        <dbReference type="ChEBI" id="CHEBI:537519"/>
        <dbReference type="EC" id="2.6.1.76"/>
    </reaction>
</comment>
<sequence>MNIFEEIESEVRSYCRAFPTVFKKAKGATLINENGTEYIDFFCGAGALNYGHNNYHIKEQLISYLIEDGIIHSLDLMTSAKAYLLHALNDIIFKPRNMNYKVQFPGPTGTNSVEAAIKIARKVTGRTTIATFTNAFHGMTLGSLSLTGNARTRRGAGLDLLGSYFIPYDGYHGPQVNTAKMFRQYLEDRGSGYDIPAAVILETIQAEGGIRIASYEWLREIESICRDYDIILIVDDIQVGCGRTGTFFSFENSGISPDVICLSKSLSGIGLPFSITLIKPDLDKWTPGEHNGTFRGHNLAFVTAAAALDYYWVNDEFIQGIQKREEIVKNTLNKLLESFDTELAVRGRGLIWGIECFNQKLSKIISRECFRQGLIIETAGINDQVLKVLPPLTIGIEELEKGLGTVVSTIEKSINEN</sequence>
<dbReference type="GO" id="GO:0030170">
    <property type="term" value="F:pyridoxal phosphate binding"/>
    <property type="evidence" value="ECO:0007669"/>
    <property type="project" value="InterPro"/>
</dbReference>
<dbReference type="PROSITE" id="PS00600">
    <property type="entry name" value="AA_TRANSFER_CLASS_3"/>
    <property type="match status" value="1"/>
</dbReference>
<organism evidence="13 14">
    <name type="scientific">Moorena producens (strain JHB)</name>
    <dbReference type="NCBI Taxonomy" id="1454205"/>
    <lineage>
        <taxon>Bacteria</taxon>
        <taxon>Bacillati</taxon>
        <taxon>Cyanobacteriota</taxon>
        <taxon>Cyanophyceae</taxon>
        <taxon>Coleofasciculales</taxon>
        <taxon>Coleofasciculaceae</taxon>
        <taxon>Moorena</taxon>
    </lineage>
</organism>
<dbReference type="GO" id="GO:0045303">
    <property type="term" value="F:diaminobutyrate-2-oxoglutarate transaminase activity"/>
    <property type="evidence" value="ECO:0007669"/>
    <property type="project" value="UniProtKB-EC"/>
</dbReference>
<dbReference type="EC" id="2.6.1.76" evidence="5 12"/>
<evidence type="ECO:0000256" key="8">
    <source>
        <dbReference type="ARBA" id="ARBA00022679"/>
    </source>
</evidence>
<dbReference type="InterPro" id="IPR015422">
    <property type="entry name" value="PyrdxlP-dep_Trfase_small"/>
</dbReference>
<name>A0A1D9G9P1_MOOP1</name>
<dbReference type="NCBIfam" id="TIGR00709">
    <property type="entry name" value="dat"/>
    <property type="match status" value="1"/>
</dbReference>
<evidence type="ECO:0000313" key="13">
    <source>
        <dbReference type="EMBL" id="AOY84195.1"/>
    </source>
</evidence>
<dbReference type="InterPro" id="IPR005814">
    <property type="entry name" value="Aminotrans_3"/>
</dbReference>
<evidence type="ECO:0000256" key="11">
    <source>
        <dbReference type="RuleBase" id="RU003560"/>
    </source>
</evidence>
<dbReference type="GO" id="GO:0019491">
    <property type="term" value="P:ectoine biosynthetic process"/>
    <property type="evidence" value="ECO:0007669"/>
    <property type="project" value="UniProtKB-UniPathway"/>
</dbReference>
<dbReference type="UniPathway" id="UPA00067">
    <property type="reaction ID" value="UER00121"/>
</dbReference>
<evidence type="ECO:0000256" key="1">
    <source>
        <dbReference type="ARBA" id="ARBA00001933"/>
    </source>
</evidence>
<keyword evidence="8 12" id="KW-0808">Transferase</keyword>
<dbReference type="CDD" id="cd00610">
    <property type="entry name" value="OAT_like"/>
    <property type="match status" value="1"/>
</dbReference>
<dbReference type="InterPro" id="IPR004637">
    <property type="entry name" value="Dat"/>
</dbReference>
<evidence type="ECO:0000256" key="12">
    <source>
        <dbReference type="RuleBase" id="RU365034"/>
    </source>
</evidence>
<dbReference type="InterPro" id="IPR049704">
    <property type="entry name" value="Aminotrans_3_PPA_site"/>
</dbReference>
<dbReference type="InterPro" id="IPR012773">
    <property type="entry name" value="Ectoine_EctB"/>
</dbReference>
<dbReference type="SUPFAM" id="SSF53383">
    <property type="entry name" value="PLP-dependent transferases"/>
    <property type="match status" value="1"/>
</dbReference>
<evidence type="ECO:0000256" key="6">
    <source>
        <dbReference type="ARBA" id="ARBA00014798"/>
    </source>
</evidence>
<dbReference type="NCBIfam" id="NF006733">
    <property type="entry name" value="PRK09264.1"/>
    <property type="match status" value="1"/>
</dbReference>
<reference evidence="14" key="1">
    <citation type="submission" date="2016-10" db="EMBL/GenBank/DDBJ databases">
        <title>Comparative genomics uncovers the prolific and rare metabolic potential of the cyanobacterial genus Moorea.</title>
        <authorList>
            <person name="Leao T."/>
            <person name="Castelao G."/>
            <person name="Korobeynikov A."/>
            <person name="Monroe E.A."/>
            <person name="Podell S."/>
            <person name="Glukhov E."/>
            <person name="Allen E."/>
            <person name="Gerwick W.H."/>
            <person name="Gerwick L."/>
        </authorList>
    </citation>
    <scope>NUCLEOTIDE SEQUENCE [LARGE SCALE GENOMIC DNA]</scope>
    <source>
        <strain evidence="14">JHB</strain>
    </source>
</reference>
<dbReference type="InterPro" id="IPR015424">
    <property type="entry name" value="PyrdxlP-dep_Trfase"/>
</dbReference>
<dbReference type="Pfam" id="PF00202">
    <property type="entry name" value="Aminotran_3"/>
    <property type="match status" value="1"/>
</dbReference>
<dbReference type="Gene3D" id="3.40.640.10">
    <property type="entry name" value="Type I PLP-dependent aspartate aminotransferase-like (Major domain)"/>
    <property type="match status" value="1"/>
</dbReference>
<protein>
    <recommendedName>
        <fullName evidence="6 12">Diaminobutyrate--2-oxoglutarate transaminase</fullName>
        <ecNumber evidence="5 12">2.6.1.76</ecNumber>
    </recommendedName>
    <alternativeName>
        <fullName evidence="12">DABA aminotransferase</fullName>
    </alternativeName>
</protein>
<evidence type="ECO:0000256" key="7">
    <source>
        <dbReference type="ARBA" id="ARBA00022576"/>
    </source>
</evidence>
<dbReference type="GO" id="GO:0047307">
    <property type="term" value="F:diaminobutyrate-pyruvate transaminase activity"/>
    <property type="evidence" value="ECO:0007669"/>
    <property type="project" value="InterPro"/>
</dbReference>
<dbReference type="Gene3D" id="3.90.1150.10">
    <property type="entry name" value="Aspartate Aminotransferase, domain 1"/>
    <property type="match status" value="1"/>
</dbReference>
<comment type="cofactor">
    <cofactor evidence="1 12">
        <name>pyridoxal 5'-phosphate</name>
        <dbReference type="ChEBI" id="CHEBI:597326"/>
    </cofactor>
</comment>
<evidence type="ECO:0000256" key="3">
    <source>
        <dbReference type="ARBA" id="ARBA00004946"/>
    </source>
</evidence>
<dbReference type="EMBL" id="CP017708">
    <property type="protein sequence ID" value="AOY84195.1"/>
    <property type="molecule type" value="Genomic_DNA"/>
</dbReference>
<proteinExistence type="inferred from homology"/>
<comment type="similarity">
    <text evidence="4 11">Belongs to the class-III pyridoxal-phosphate-dependent aminotransferase family.</text>
</comment>
<keyword evidence="7 12" id="KW-0032">Aminotransferase</keyword>
<dbReference type="InterPro" id="IPR015421">
    <property type="entry name" value="PyrdxlP-dep_Trfase_major"/>
</dbReference>
<dbReference type="NCBIfam" id="TIGR02407">
    <property type="entry name" value="ectoine_ectB"/>
    <property type="match status" value="1"/>
</dbReference>
<accession>A0A1D9G9P1</accession>
<evidence type="ECO:0000256" key="10">
    <source>
        <dbReference type="ARBA" id="ARBA00049111"/>
    </source>
</evidence>
<evidence type="ECO:0000256" key="2">
    <source>
        <dbReference type="ARBA" id="ARBA00002189"/>
    </source>
</evidence>
<comment type="pathway">
    <text evidence="3 12">Amine and polyamine biosynthesis; ectoine biosynthesis; L-ectoine from L-aspartate 4-semialdehyde: step 1/3.</text>
</comment>
<dbReference type="Proteomes" id="UP000176944">
    <property type="component" value="Chromosome"/>
</dbReference>
<evidence type="ECO:0000313" key="14">
    <source>
        <dbReference type="Proteomes" id="UP000176944"/>
    </source>
</evidence>
<dbReference type="PIRSF" id="PIRSF000521">
    <property type="entry name" value="Transaminase_4ab_Lys_Orn"/>
    <property type="match status" value="1"/>
</dbReference>
<evidence type="ECO:0000256" key="5">
    <source>
        <dbReference type="ARBA" id="ARBA00013155"/>
    </source>
</evidence>
<dbReference type="AlphaFoldDB" id="A0A1D9G9P1"/>
<gene>
    <name evidence="13" type="primary">ectB</name>
    <name evidence="13" type="ORF">BJP36_33970</name>
</gene>
<evidence type="ECO:0000256" key="4">
    <source>
        <dbReference type="ARBA" id="ARBA00008954"/>
    </source>
</evidence>